<evidence type="ECO:0000313" key="8">
    <source>
        <dbReference type="EMBL" id="AHF06222.1"/>
    </source>
</evidence>
<keyword evidence="3 6" id="KW-0413">Isomerase</keyword>
<keyword evidence="9" id="KW-1185">Reference proteome</keyword>
<evidence type="ECO:0000256" key="3">
    <source>
        <dbReference type="ARBA" id="ARBA00023235"/>
    </source>
</evidence>
<dbReference type="Gene3D" id="3.30.2350.10">
    <property type="entry name" value="Pseudouridine synthase"/>
    <property type="match status" value="1"/>
</dbReference>
<dbReference type="InterPro" id="IPR036986">
    <property type="entry name" value="S4_RNA-bd_sf"/>
</dbReference>
<evidence type="ECO:0000256" key="6">
    <source>
        <dbReference type="RuleBase" id="RU362028"/>
    </source>
</evidence>
<name>W0E661_9FIRM</name>
<dbReference type="PROSITE" id="PS01129">
    <property type="entry name" value="PSI_RLU"/>
    <property type="match status" value="1"/>
</dbReference>
<dbReference type="Proteomes" id="UP000010847">
    <property type="component" value="Chromosome"/>
</dbReference>
<dbReference type="eggNOG" id="COG0564">
    <property type="taxonomic scope" value="Bacteria"/>
</dbReference>
<comment type="similarity">
    <text evidence="2 6">Belongs to the pseudouridine synthase RluA family.</text>
</comment>
<dbReference type="HOGENOM" id="CLU_016902_8_5_9"/>
<reference evidence="8 9" key="1">
    <citation type="submission" date="2013-12" db="EMBL/GenBank/DDBJ databases">
        <authorList>
            <consortium name="DOE Joint Genome Institute"/>
            <person name="Smidt H."/>
            <person name="Huntemann M."/>
            <person name="Han J."/>
            <person name="Chen A."/>
            <person name="Kyrpides N."/>
            <person name="Mavromatis K."/>
            <person name="Markowitz V."/>
            <person name="Palaniappan K."/>
            <person name="Ivanova N."/>
            <person name="Schaumberg A."/>
            <person name="Pati A."/>
            <person name="Liolios K."/>
            <person name="Nordberg H.P."/>
            <person name="Cantor M.N."/>
            <person name="Hua S.X."/>
            <person name="Woyke T."/>
        </authorList>
    </citation>
    <scope>NUCLEOTIDE SEQUENCE [LARGE SCALE GENOMIC DNA]</scope>
    <source>
        <strain evidence="9">DSM 15288</strain>
    </source>
</reference>
<dbReference type="GO" id="GO:0140098">
    <property type="term" value="F:catalytic activity, acting on RNA"/>
    <property type="evidence" value="ECO:0007669"/>
    <property type="project" value="UniProtKB-ARBA"/>
</dbReference>
<feature type="domain" description="Pseudouridine synthase RsuA/RluA-like" evidence="7">
    <location>
        <begin position="97"/>
        <end position="248"/>
    </location>
</feature>
<keyword evidence="5" id="KW-0694">RNA-binding</keyword>
<dbReference type="InterPro" id="IPR006224">
    <property type="entry name" value="PsdUridine_synth_RluA-like_CS"/>
</dbReference>
<dbReference type="STRING" id="871968.DESME_03495"/>
<dbReference type="AlphaFoldDB" id="W0E661"/>
<dbReference type="EMBL" id="CP007032">
    <property type="protein sequence ID" value="AHF06222.1"/>
    <property type="molecule type" value="Genomic_DNA"/>
</dbReference>
<dbReference type="CDD" id="cd02869">
    <property type="entry name" value="PseudoU_synth_RluA_like"/>
    <property type="match status" value="1"/>
</dbReference>
<dbReference type="NCBIfam" id="TIGR00005">
    <property type="entry name" value="rluA_subfam"/>
    <property type="match status" value="1"/>
</dbReference>
<dbReference type="RefSeq" id="WP_006715285.1">
    <property type="nucleotide sequence ID" value="NZ_CP007032.1"/>
</dbReference>
<gene>
    <name evidence="8" type="ORF">DESME_03495</name>
</gene>
<dbReference type="Pfam" id="PF00849">
    <property type="entry name" value="PseudoU_synth_2"/>
    <property type="match status" value="1"/>
</dbReference>
<comment type="function">
    <text evidence="6">Responsible for synthesis of pseudouridine from uracil.</text>
</comment>
<dbReference type="Gene3D" id="3.10.290.10">
    <property type="entry name" value="RNA-binding S4 domain"/>
    <property type="match status" value="1"/>
</dbReference>
<protein>
    <recommendedName>
        <fullName evidence="6">Pseudouridine synthase</fullName>
        <ecNumber evidence="6">5.4.99.-</ecNumber>
    </recommendedName>
</protein>
<feature type="active site" evidence="4">
    <location>
        <position position="144"/>
    </location>
</feature>
<dbReference type="InterPro" id="IPR050188">
    <property type="entry name" value="RluA_PseudoU_synthase"/>
</dbReference>
<dbReference type="OrthoDB" id="9807829at2"/>
<organism evidence="8 9">
    <name type="scientific">Desulfitobacterium metallireducens DSM 15288</name>
    <dbReference type="NCBI Taxonomy" id="871968"/>
    <lineage>
        <taxon>Bacteria</taxon>
        <taxon>Bacillati</taxon>
        <taxon>Bacillota</taxon>
        <taxon>Clostridia</taxon>
        <taxon>Eubacteriales</taxon>
        <taxon>Desulfitobacteriaceae</taxon>
        <taxon>Desulfitobacterium</taxon>
    </lineage>
</organism>
<dbReference type="GO" id="GO:0009982">
    <property type="term" value="F:pseudouridine synthase activity"/>
    <property type="evidence" value="ECO:0007669"/>
    <property type="project" value="InterPro"/>
</dbReference>
<dbReference type="GO" id="GO:0000455">
    <property type="term" value="P:enzyme-directed rRNA pseudouridine synthesis"/>
    <property type="evidence" value="ECO:0007669"/>
    <property type="project" value="TreeGrafter"/>
</dbReference>
<evidence type="ECO:0000256" key="2">
    <source>
        <dbReference type="ARBA" id="ARBA00010876"/>
    </source>
</evidence>
<accession>W0E661</accession>
<evidence type="ECO:0000256" key="5">
    <source>
        <dbReference type="PROSITE-ProRule" id="PRU00182"/>
    </source>
</evidence>
<proteinExistence type="inferred from homology"/>
<dbReference type="PANTHER" id="PTHR21600:SF44">
    <property type="entry name" value="RIBOSOMAL LARGE SUBUNIT PSEUDOURIDINE SYNTHASE D"/>
    <property type="match status" value="1"/>
</dbReference>
<dbReference type="EC" id="5.4.99.-" evidence="6"/>
<evidence type="ECO:0000259" key="7">
    <source>
        <dbReference type="Pfam" id="PF00849"/>
    </source>
</evidence>
<dbReference type="InterPro" id="IPR006145">
    <property type="entry name" value="PsdUridine_synth_RsuA/RluA"/>
</dbReference>
<dbReference type="InterPro" id="IPR020103">
    <property type="entry name" value="PsdUridine_synth_cat_dom_sf"/>
</dbReference>
<sequence length="303" mass="34941">MHNSQQPLKHRKTKVNQTSFKVTEPTELMPFLSQQLPDQGRNNIKSLLAHHQILVDDEMVSQYNHPLVIGQQVSVIWGKVRKENQPRGLEILFEDDYLIVVVKEAGLLSIATAKEREQTAYSILSDHVKKKDAKNRIFIVHRLDRDTSGIMLFAKSEKVKKLLQESWKDAVEERRYIAITEGPVTKPEETITSWLKESKAYIMYSSPTPNGGQKAVTHYKVLKKNKNYSMLEVELETGRKNQIRVHMQDLGHPIIGDKKYGSLKNPIRRLGLHARVLAFRHPITGEDVRFETEIPKEFLSLFN</sequence>
<evidence type="ECO:0000313" key="9">
    <source>
        <dbReference type="Proteomes" id="UP000010847"/>
    </source>
</evidence>
<dbReference type="KEGG" id="dmt:DESME_03495"/>
<dbReference type="GO" id="GO:0003723">
    <property type="term" value="F:RNA binding"/>
    <property type="evidence" value="ECO:0007669"/>
    <property type="project" value="UniProtKB-KW"/>
</dbReference>
<evidence type="ECO:0000256" key="4">
    <source>
        <dbReference type="PIRSR" id="PIRSR606225-1"/>
    </source>
</evidence>
<dbReference type="PANTHER" id="PTHR21600">
    <property type="entry name" value="MITOCHONDRIAL RNA PSEUDOURIDINE SYNTHASE"/>
    <property type="match status" value="1"/>
</dbReference>
<dbReference type="PROSITE" id="PS50889">
    <property type="entry name" value="S4"/>
    <property type="match status" value="1"/>
</dbReference>
<dbReference type="SUPFAM" id="SSF55120">
    <property type="entry name" value="Pseudouridine synthase"/>
    <property type="match status" value="1"/>
</dbReference>
<comment type="catalytic activity">
    <reaction evidence="1 6">
        <text>a uridine in RNA = a pseudouridine in RNA</text>
        <dbReference type="Rhea" id="RHEA:48348"/>
        <dbReference type="Rhea" id="RHEA-COMP:12068"/>
        <dbReference type="Rhea" id="RHEA-COMP:12069"/>
        <dbReference type="ChEBI" id="CHEBI:65314"/>
        <dbReference type="ChEBI" id="CHEBI:65315"/>
    </reaction>
</comment>
<dbReference type="InterPro" id="IPR006225">
    <property type="entry name" value="PsdUridine_synth_RluC/D"/>
</dbReference>
<evidence type="ECO:0000256" key="1">
    <source>
        <dbReference type="ARBA" id="ARBA00000073"/>
    </source>
</evidence>